<comment type="pathway">
    <text evidence="2">Glycan metabolism; lacto-N-neotetraose biosynthesis.</text>
</comment>
<dbReference type="GO" id="GO:0009103">
    <property type="term" value="P:lipopolysaccharide biosynthetic process"/>
    <property type="evidence" value="ECO:0007669"/>
    <property type="project" value="UniProtKB-KW"/>
</dbReference>
<evidence type="ECO:0000256" key="3">
    <source>
        <dbReference type="ARBA" id="ARBA00022985"/>
    </source>
</evidence>
<evidence type="ECO:0000313" key="6">
    <source>
        <dbReference type="Proteomes" id="UP000297839"/>
    </source>
</evidence>
<sequence length="241" mass="26971">MSVVRVISLQRHARRREQFRRRNAHLNFTFFDAVDGSRLTADEVRASGAFTREVEATYQAHAYGAALSHWHLWKEAAAAGAPLTIAEDDAVFRHDFAERSREVLAGLPADWDLVLWGWNFDTLLHVHPMGNVSSVAMLFDQPQLRQAVDEFQPQRTPVQAWRLRMAFGLPAYTLSPRGAAQMLALCFPLRPFTLQVPVFNHRMGNIGVDCATNVAYPQTQSFACFPPLAVTPNVRGDAAGN</sequence>
<feature type="domain" description="Glycosyl transferase family 25" evidence="4">
    <location>
        <begin position="4"/>
        <end position="186"/>
    </location>
</feature>
<dbReference type="UniPathway" id="UPA00501"/>
<reference evidence="5 6" key="1">
    <citation type="submission" date="2019-03" db="EMBL/GenBank/DDBJ databases">
        <title>Ramlibacter sp. 18x22-1, whole genome shotgun sequence.</title>
        <authorList>
            <person name="Zhang X."/>
            <person name="Feng G."/>
            <person name="Zhu H."/>
        </authorList>
    </citation>
    <scope>NUCLEOTIDE SEQUENCE [LARGE SCALE GENOMIC DNA]</scope>
    <source>
        <strain evidence="5 6">18x22-1</strain>
    </source>
</reference>
<gene>
    <name evidence="5" type="ORF">EZ216_03225</name>
</gene>
<comment type="caution">
    <text evidence="5">The sequence shown here is derived from an EMBL/GenBank/DDBJ whole genome shotgun (WGS) entry which is preliminary data.</text>
</comment>
<organism evidence="5 6">
    <name type="scientific">Ramlibacter humi</name>
    <dbReference type="NCBI Taxonomy" id="2530451"/>
    <lineage>
        <taxon>Bacteria</taxon>
        <taxon>Pseudomonadati</taxon>
        <taxon>Pseudomonadota</taxon>
        <taxon>Betaproteobacteria</taxon>
        <taxon>Burkholderiales</taxon>
        <taxon>Comamonadaceae</taxon>
        <taxon>Ramlibacter</taxon>
    </lineage>
</organism>
<comment type="pathway">
    <text evidence="1">Bacterial outer membrane biogenesis; lipooligosaccharide biosynthesis.</text>
</comment>
<dbReference type="Proteomes" id="UP000297839">
    <property type="component" value="Unassembled WGS sequence"/>
</dbReference>
<dbReference type="EMBL" id="SMLK01000001">
    <property type="protein sequence ID" value="TFZ08188.1"/>
    <property type="molecule type" value="Genomic_DNA"/>
</dbReference>
<evidence type="ECO:0000313" key="5">
    <source>
        <dbReference type="EMBL" id="TFZ08188.1"/>
    </source>
</evidence>
<dbReference type="InterPro" id="IPR002654">
    <property type="entry name" value="Glyco_trans_25"/>
</dbReference>
<dbReference type="Pfam" id="PF01755">
    <property type="entry name" value="Glyco_transf_25"/>
    <property type="match status" value="1"/>
</dbReference>
<dbReference type="UniPathway" id="UPA00820"/>
<protein>
    <submittedName>
        <fullName evidence="5">Glycosyl transferase</fullName>
    </submittedName>
</protein>
<evidence type="ECO:0000256" key="2">
    <source>
        <dbReference type="ARBA" id="ARBA00005222"/>
    </source>
</evidence>
<keyword evidence="6" id="KW-1185">Reference proteome</keyword>
<proteinExistence type="predicted"/>
<keyword evidence="3" id="KW-0448">Lipopolysaccharide biosynthesis</keyword>
<name>A0A4Z0CCJ4_9BURK</name>
<dbReference type="GO" id="GO:0016740">
    <property type="term" value="F:transferase activity"/>
    <property type="evidence" value="ECO:0007669"/>
    <property type="project" value="UniProtKB-KW"/>
</dbReference>
<accession>A0A4Z0CCJ4</accession>
<dbReference type="RefSeq" id="WP_135248125.1">
    <property type="nucleotide sequence ID" value="NZ_SMLK01000001.1"/>
</dbReference>
<dbReference type="OrthoDB" id="8716415at2"/>
<evidence type="ECO:0000259" key="4">
    <source>
        <dbReference type="Pfam" id="PF01755"/>
    </source>
</evidence>
<keyword evidence="5" id="KW-0808">Transferase</keyword>
<evidence type="ECO:0000256" key="1">
    <source>
        <dbReference type="ARBA" id="ARBA00005068"/>
    </source>
</evidence>
<dbReference type="AlphaFoldDB" id="A0A4Z0CCJ4"/>